<reference evidence="1" key="1">
    <citation type="submission" date="2021-06" db="EMBL/GenBank/DDBJ databases">
        <authorList>
            <person name="Kallberg Y."/>
            <person name="Tangrot J."/>
            <person name="Rosling A."/>
        </authorList>
    </citation>
    <scope>NUCLEOTIDE SEQUENCE</scope>
    <source>
        <strain evidence="1">MA461A</strain>
    </source>
</reference>
<keyword evidence="2" id="KW-1185">Reference proteome</keyword>
<evidence type="ECO:0000313" key="2">
    <source>
        <dbReference type="Proteomes" id="UP000789920"/>
    </source>
</evidence>
<dbReference type="Proteomes" id="UP000789920">
    <property type="component" value="Unassembled WGS sequence"/>
</dbReference>
<organism evidence="1 2">
    <name type="scientific">Racocetra persica</name>
    <dbReference type="NCBI Taxonomy" id="160502"/>
    <lineage>
        <taxon>Eukaryota</taxon>
        <taxon>Fungi</taxon>
        <taxon>Fungi incertae sedis</taxon>
        <taxon>Mucoromycota</taxon>
        <taxon>Glomeromycotina</taxon>
        <taxon>Glomeromycetes</taxon>
        <taxon>Diversisporales</taxon>
        <taxon>Gigasporaceae</taxon>
        <taxon>Racocetra</taxon>
    </lineage>
</organism>
<protein>
    <submittedName>
        <fullName evidence="1">10902_t:CDS:1</fullName>
    </submittedName>
</protein>
<comment type="caution">
    <text evidence="1">The sequence shown here is derived from an EMBL/GenBank/DDBJ whole genome shotgun (WGS) entry which is preliminary data.</text>
</comment>
<accession>A0ACA9QNX3</accession>
<proteinExistence type="predicted"/>
<dbReference type="EMBL" id="CAJVQC010034144">
    <property type="protein sequence ID" value="CAG8755746.1"/>
    <property type="molecule type" value="Genomic_DNA"/>
</dbReference>
<sequence>MWTECDNYNEDYSPNKSNIINDTSMVRKFGSSAVVPNSSTGMTIGSTTITREHGLAIARELDSYVEQSGGRNEYTASIEVQDERGRPIKKGNKKNAGERPVIFESELPTTYRSGGFSVPRQGYHLVSPKAQTEPFLPTSNNSSHHLKEDGGLLANLGVFSVGDKEQIEKPKESLVYGVKWNIEGTTYYTERKGQDGIIERNRQKREAEKSQSEVSTNQNKEVGDINLNEINQRTASDKKDQTDEEVQQQNIAQKTDNKDNNKNIYYGIGAISLVLL</sequence>
<name>A0ACA9QNX3_9GLOM</name>
<gene>
    <name evidence="1" type="ORF">RPERSI_LOCUS14659</name>
</gene>
<feature type="non-terminal residue" evidence="1">
    <location>
        <position position="276"/>
    </location>
</feature>
<evidence type="ECO:0000313" key="1">
    <source>
        <dbReference type="EMBL" id="CAG8755746.1"/>
    </source>
</evidence>